<protein>
    <submittedName>
        <fullName evidence="2">Uncharacterized protein TCIL3000_9_2100</fullName>
    </submittedName>
</protein>
<feature type="region of interest" description="Disordered" evidence="1">
    <location>
        <begin position="658"/>
        <end position="677"/>
    </location>
</feature>
<feature type="region of interest" description="Disordered" evidence="1">
    <location>
        <begin position="1"/>
        <end position="52"/>
    </location>
</feature>
<accession>G0UTU9</accession>
<feature type="compositionally biased region" description="Basic residues" evidence="1">
    <location>
        <begin position="1"/>
        <end position="12"/>
    </location>
</feature>
<name>G0UTU9_TRYCI</name>
<feature type="region of interest" description="Disordered" evidence="1">
    <location>
        <begin position="534"/>
        <end position="570"/>
    </location>
</feature>
<dbReference type="AlphaFoldDB" id="G0UTU9"/>
<feature type="compositionally biased region" description="Polar residues" evidence="1">
    <location>
        <begin position="547"/>
        <end position="561"/>
    </location>
</feature>
<dbReference type="EMBL" id="HE575322">
    <property type="protein sequence ID" value="CCC92813.1"/>
    <property type="molecule type" value="Genomic_DNA"/>
</dbReference>
<gene>
    <name evidence="2" type="ORF">TCIL3000_9_2100</name>
</gene>
<proteinExistence type="predicted"/>
<evidence type="ECO:0000313" key="2">
    <source>
        <dbReference type="EMBL" id="CCC92813.1"/>
    </source>
</evidence>
<dbReference type="VEuPathDB" id="TriTrypDB:TcIL3000_9_2100"/>
<reference evidence="2" key="1">
    <citation type="journal article" date="2012" name="Proc. Natl. Acad. Sci. U.S.A.">
        <title>Antigenic diversity is generated by distinct evolutionary mechanisms in African trypanosome species.</title>
        <authorList>
            <person name="Jackson A.P."/>
            <person name="Berry A."/>
            <person name="Aslett M."/>
            <person name="Allison H.C."/>
            <person name="Burton P."/>
            <person name="Vavrova-Anderson J."/>
            <person name="Brown R."/>
            <person name="Browne H."/>
            <person name="Corton N."/>
            <person name="Hauser H."/>
            <person name="Gamble J."/>
            <person name="Gilderthorp R."/>
            <person name="Marcello L."/>
            <person name="McQuillan J."/>
            <person name="Otto T.D."/>
            <person name="Quail M.A."/>
            <person name="Sanders M.J."/>
            <person name="van Tonder A."/>
            <person name="Ginger M.L."/>
            <person name="Field M.C."/>
            <person name="Barry J.D."/>
            <person name="Hertz-Fowler C."/>
            <person name="Berriman M."/>
        </authorList>
    </citation>
    <scope>NUCLEOTIDE SEQUENCE</scope>
    <source>
        <strain evidence="2">IL3000</strain>
    </source>
</reference>
<evidence type="ECO:0000256" key="1">
    <source>
        <dbReference type="SAM" id="MobiDB-lite"/>
    </source>
</evidence>
<sequence>MDDHGKHARSLHRSSPVATQKNASPPRVRGATTPSAKGVVGSSLRGTGATNGMMSTGKEDFDLLSDSIPEQLRHSMNLPLGHLNEASGWHCEVGRCSGNPTKPPRDVASARDTVFPVDVGDVMHFARRQDLSLERINAKAPMVYGEILAQNDSMSRDADEEIRCIEELWTLLESTRAEEECAQHEEGDGDGGWEVEAPSGKINDDEVPSRQEFMSHLSQLLYDYEHPEDGAISTTSSSPERGKLMVTPDEVGNGRSTRGIETGRIGNSAASTNGIMSPVTHLPAPLLKLFTAPHYTPILSYVTRVREKMQRYVLQQIIRRAQRITDRLTRAHCHYFNETRDPCYRVAPDYSQWMKEITGIAFSAKGSSSSSSIDSATCGDSSAGFWQQILCGFKPRTNNDTLRELLAEVQHVTCRAESELNSLNRRLEILGELRPLLQRREDILSRQRAIQEGTRERLLSRKVNMAKQLLYEESVRRQCLQELPKVYEQMEVMLNRWNEAIAADEINGRRNNDMRLILNGLDIAALVQEFHEQRRNAAQTRRPVSRSRLQTENNSISQPRSLSPVPLGTADLITPKKASLRTASPTPLASPFPLVDYTPSQREMRRNVGCSPGMRARSQPNSKLLAAKKSISPTPVKGTTTAAQKRLHYGSRVYGIATSRSVSPFPPDNHLQKENRQ</sequence>
<feature type="region of interest" description="Disordered" evidence="1">
    <location>
        <begin position="229"/>
        <end position="266"/>
    </location>
</feature>
<organism evidence="2">
    <name type="scientific">Trypanosoma congolense (strain IL3000)</name>
    <dbReference type="NCBI Taxonomy" id="1068625"/>
    <lineage>
        <taxon>Eukaryota</taxon>
        <taxon>Discoba</taxon>
        <taxon>Euglenozoa</taxon>
        <taxon>Kinetoplastea</taxon>
        <taxon>Metakinetoplastina</taxon>
        <taxon>Trypanosomatida</taxon>
        <taxon>Trypanosomatidae</taxon>
        <taxon>Trypanosoma</taxon>
        <taxon>Nannomonas</taxon>
    </lineage>
</organism>